<reference evidence="2 3" key="1">
    <citation type="submission" date="2016-11" db="EMBL/GenBank/DDBJ databases">
        <title>Study of marine rhodopsin-containing bacteria.</title>
        <authorList>
            <person name="Yoshizawa S."/>
            <person name="Kumagai Y."/>
            <person name="Kogure K."/>
        </authorList>
    </citation>
    <scope>NUCLEOTIDE SEQUENCE [LARGE SCALE GENOMIC DNA]</scope>
    <source>
        <strain evidence="2 3">SAORIC-28</strain>
    </source>
</reference>
<protein>
    <recommendedName>
        <fullName evidence="1">Metallo-beta-lactamase domain-containing protein</fullName>
    </recommendedName>
</protein>
<evidence type="ECO:0000313" key="3">
    <source>
        <dbReference type="Proteomes" id="UP000216339"/>
    </source>
</evidence>
<organism evidence="2 3">
    <name type="scientific">Rubrivirga marina</name>
    <dbReference type="NCBI Taxonomy" id="1196024"/>
    <lineage>
        <taxon>Bacteria</taxon>
        <taxon>Pseudomonadati</taxon>
        <taxon>Rhodothermota</taxon>
        <taxon>Rhodothermia</taxon>
        <taxon>Rhodothermales</taxon>
        <taxon>Rubricoccaceae</taxon>
        <taxon>Rubrivirga</taxon>
    </lineage>
</organism>
<dbReference type="Gene3D" id="3.60.15.10">
    <property type="entry name" value="Ribonuclease Z/Hydroxyacylglutathione hydrolase-like"/>
    <property type="match status" value="1"/>
</dbReference>
<accession>A0A271J4T2</accession>
<dbReference type="Pfam" id="PF00753">
    <property type="entry name" value="Lactamase_B"/>
    <property type="match status" value="1"/>
</dbReference>
<dbReference type="AlphaFoldDB" id="A0A271J4T2"/>
<dbReference type="CDD" id="cd07721">
    <property type="entry name" value="yflN-like_MBL-fold"/>
    <property type="match status" value="1"/>
</dbReference>
<keyword evidence="3" id="KW-1185">Reference proteome</keyword>
<gene>
    <name evidence="2" type="ORF">BSZ37_19880</name>
</gene>
<dbReference type="Proteomes" id="UP000216339">
    <property type="component" value="Unassembled WGS sequence"/>
</dbReference>
<proteinExistence type="predicted"/>
<dbReference type="SMART" id="SM00849">
    <property type="entry name" value="Lactamase_B"/>
    <property type="match status" value="1"/>
</dbReference>
<dbReference type="SUPFAM" id="SSF56281">
    <property type="entry name" value="Metallo-hydrolase/oxidoreductase"/>
    <property type="match status" value="1"/>
</dbReference>
<name>A0A271J4T2_9BACT</name>
<dbReference type="InterPro" id="IPR001279">
    <property type="entry name" value="Metallo-B-lactamas"/>
</dbReference>
<dbReference type="PANTHER" id="PTHR42951:SF17">
    <property type="entry name" value="METALLO-BETA-LACTAMASE DOMAIN-CONTAINING PROTEIN"/>
    <property type="match status" value="1"/>
</dbReference>
<dbReference type="OrthoDB" id="9802248at2"/>
<dbReference type="PANTHER" id="PTHR42951">
    <property type="entry name" value="METALLO-BETA-LACTAMASE DOMAIN-CONTAINING"/>
    <property type="match status" value="1"/>
</dbReference>
<evidence type="ECO:0000259" key="1">
    <source>
        <dbReference type="SMART" id="SM00849"/>
    </source>
</evidence>
<dbReference type="RefSeq" id="WP_095512200.1">
    <property type="nucleotide sequence ID" value="NZ_MQWD01000001.1"/>
</dbReference>
<dbReference type="EMBL" id="MQWD01000001">
    <property type="protein sequence ID" value="PAP78522.1"/>
    <property type="molecule type" value="Genomic_DNA"/>
</dbReference>
<evidence type="ECO:0000313" key="2">
    <source>
        <dbReference type="EMBL" id="PAP78522.1"/>
    </source>
</evidence>
<dbReference type="InterPro" id="IPR036866">
    <property type="entry name" value="RibonucZ/Hydroxyglut_hydro"/>
</dbReference>
<comment type="caution">
    <text evidence="2">The sequence shown here is derived from an EMBL/GenBank/DDBJ whole genome shotgun (WGS) entry which is preliminary data.</text>
</comment>
<sequence length="302" mass="31984">MSTSIGTSLVARDVVRVPVAFVNAYLVGPLGGPWVLVDTGLPTTSTWVRRAAEARYGTTPPEAIVLTHGHFDHAGNAAVLADHWGVPILAHEAELPFLTGRSDYPPQDPTPGGAIAFLSRFFPTAGYAFGGRVRALPADGAVPGLPDWRWVHTPGHTPGHVSLFREADRTLLAGDAVATADLDSWIGVATNAREVSRSPVPFVSDWDATDASVRRLADLRPTTLAAGHGRAIDRDAADRLVAFAARSHRPERGRYVPEPAVFGDEVGVVDVPPPAPDRTPTLVAGGTAGAVILSHLLNRARR</sequence>
<dbReference type="InterPro" id="IPR050855">
    <property type="entry name" value="NDM-1-like"/>
</dbReference>
<feature type="domain" description="Metallo-beta-lactamase" evidence="1">
    <location>
        <begin position="21"/>
        <end position="228"/>
    </location>
</feature>